<name>U4L7I7_PYROM</name>
<organism evidence="2 3">
    <name type="scientific">Pyronema omphalodes (strain CBS 100304)</name>
    <name type="common">Pyronema confluens</name>
    <dbReference type="NCBI Taxonomy" id="1076935"/>
    <lineage>
        <taxon>Eukaryota</taxon>
        <taxon>Fungi</taxon>
        <taxon>Dikarya</taxon>
        <taxon>Ascomycota</taxon>
        <taxon>Pezizomycotina</taxon>
        <taxon>Pezizomycetes</taxon>
        <taxon>Pezizales</taxon>
        <taxon>Pyronemataceae</taxon>
        <taxon>Pyronema</taxon>
    </lineage>
</organism>
<proteinExistence type="predicted"/>
<evidence type="ECO:0000313" key="2">
    <source>
        <dbReference type="EMBL" id="CCX13610.1"/>
    </source>
</evidence>
<dbReference type="EMBL" id="HF935853">
    <property type="protein sequence ID" value="CCX13610.1"/>
    <property type="molecule type" value="Genomic_DNA"/>
</dbReference>
<reference evidence="2 3" key="1">
    <citation type="journal article" date="2013" name="PLoS Genet.">
        <title>The genome and development-dependent transcriptomes of Pyronema confluens: a window into fungal evolution.</title>
        <authorList>
            <person name="Traeger S."/>
            <person name="Altegoer F."/>
            <person name="Freitag M."/>
            <person name="Gabaldon T."/>
            <person name="Kempken F."/>
            <person name="Kumar A."/>
            <person name="Marcet-Houben M."/>
            <person name="Poggeler S."/>
            <person name="Stajich J.E."/>
            <person name="Nowrousian M."/>
        </authorList>
    </citation>
    <scope>NUCLEOTIDE SEQUENCE [LARGE SCALE GENOMIC DNA]</scope>
    <source>
        <strain evidence="3">CBS 100304</strain>
        <tissue evidence="2">Vegetative mycelium</tissue>
    </source>
</reference>
<keyword evidence="3" id="KW-1185">Reference proteome</keyword>
<feature type="region of interest" description="Disordered" evidence="1">
    <location>
        <begin position="1"/>
        <end position="26"/>
    </location>
</feature>
<dbReference type="AlphaFoldDB" id="U4L7I7"/>
<evidence type="ECO:0000256" key="1">
    <source>
        <dbReference type="SAM" id="MobiDB-lite"/>
    </source>
</evidence>
<evidence type="ECO:0000313" key="3">
    <source>
        <dbReference type="Proteomes" id="UP000018144"/>
    </source>
</evidence>
<feature type="compositionally biased region" description="Basic and acidic residues" evidence="1">
    <location>
        <begin position="1"/>
        <end position="16"/>
    </location>
</feature>
<accession>U4L7I7</accession>
<gene>
    <name evidence="2" type="ORF">PCON_13203</name>
</gene>
<protein>
    <submittedName>
        <fullName evidence="2">Uncharacterized protein</fullName>
    </submittedName>
</protein>
<dbReference type="Proteomes" id="UP000018144">
    <property type="component" value="Unassembled WGS sequence"/>
</dbReference>
<sequence length="56" mass="6194">MIEPDSHFDACRKEGESLGPGLKPGANEYREFATKASKSPSEKLMLQLASQQLANW</sequence>